<name>A0A0C1RNN0_9CYAN</name>
<accession>A0A0C1RNN0</accession>
<comment type="caution">
    <text evidence="1">The sequence shown here is derived from an EMBL/GenBank/DDBJ whole genome shotgun (WGS) entry which is preliminary data.</text>
</comment>
<protein>
    <submittedName>
        <fullName evidence="1">Uncharacterized protein</fullName>
    </submittedName>
</protein>
<evidence type="ECO:0000313" key="1">
    <source>
        <dbReference type="EMBL" id="KIE13610.1"/>
    </source>
</evidence>
<reference evidence="1" key="1">
    <citation type="journal article" date="2015" name="Genome Announc.">
        <title>Draft Genome Sequence of Tolypothrix boutellei Strain VB521301.</title>
        <authorList>
            <person name="Chandrababunaidu M.M."/>
            <person name="Singh D."/>
            <person name="Sen D."/>
            <person name="Bhan S."/>
            <person name="Das S."/>
            <person name="Gupta A."/>
            <person name="Adhikary S.P."/>
            <person name="Tripathy S."/>
        </authorList>
    </citation>
    <scope>NUCLEOTIDE SEQUENCE</scope>
    <source>
        <strain evidence="1">VB521301</strain>
    </source>
</reference>
<dbReference type="AlphaFoldDB" id="A0A0C1RNN0"/>
<gene>
    <name evidence="1" type="ORF">DA73_0202680</name>
</gene>
<dbReference type="EMBL" id="JHEG02000012">
    <property type="protein sequence ID" value="KIE13610.1"/>
    <property type="molecule type" value="Genomic_DNA"/>
</dbReference>
<proteinExistence type="predicted"/>
<sequence>MIDIQPLKSVRSFIRDVIAKVFTAQCGATRGKLTAMQDPAQKSLDILWWLPKQKKSIFLENHMKI</sequence>
<organism evidence="1">
    <name type="scientific">Tolypothrix bouteillei VB521301</name>
    <dbReference type="NCBI Taxonomy" id="1479485"/>
    <lineage>
        <taxon>Bacteria</taxon>
        <taxon>Bacillati</taxon>
        <taxon>Cyanobacteriota</taxon>
        <taxon>Cyanophyceae</taxon>
        <taxon>Nostocales</taxon>
        <taxon>Tolypothrichaceae</taxon>
        <taxon>Tolypothrix</taxon>
    </lineage>
</organism>